<dbReference type="EMBL" id="OZ034829">
    <property type="protein sequence ID" value="CAL1685156.1"/>
    <property type="molecule type" value="Genomic_DNA"/>
</dbReference>
<protein>
    <submittedName>
        <fullName evidence="1">Uncharacterized protein</fullName>
    </submittedName>
</protein>
<name>A0AAV2NZJ6_9HYME</name>
<sequence length="9" mass="1177">MIRFKLNQQ</sequence>
<accession>A0AAV2NZJ6</accession>
<evidence type="ECO:0000313" key="2">
    <source>
        <dbReference type="Proteomes" id="UP001497644"/>
    </source>
</evidence>
<organism evidence="1 2">
    <name type="scientific">Lasius platythorax</name>
    <dbReference type="NCBI Taxonomy" id="488582"/>
    <lineage>
        <taxon>Eukaryota</taxon>
        <taxon>Metazoa</taxon>
        <taxon>Ecdysozoa</taxon>
        <taxon>Arthropoda</taxon>
        <taxon>Hexapoda</taxon>
        <taxon>Insecta</taxon>
        <taxon>Pterygota</taxon>
        <taxon>Neoptera</taxon>
        <taxon>Endopterygota</taxon>
        <taxon>Hymenoptera</taxon>
        <taxon>Apocrita</taxon>
        <taxon>Aculeata</taxon>
        <taxon>Formicoidea</taxon>
        <taxon>Formicidae</taxon>
        <taxon>Formicinae</taxon>
        <taxon>Lasius</taxon>
        <taxon>Lasius</taxon>
    </lineage>
</organism>
<proteinExistence type="predicted"/>
<gene>
    <name evidence="1" type="ORF">LPLAT_LOCUS10714</name>
</gene>
<reference evidence="1" key="1">
    <citation type="submission" date="2024-04" db="EMBL/GenBank/DDBJ databases">
        <authorList>
            <consortium name="Molecular Ecology Group"/>
        </authorList>
    </citation>
    <scope>NUCLEOTIDE SEQUENCE</scope>
</reference>
<keyword evidence="2" id="KW-1185">Reference proteome</keyword>
<dbReference type="Proteomes" id="UP001497644">
    <property type="component" value="Chromosome 6"/>
</dbReference>
<evidence type="ECO:0000313" key="1">
    <source>
        <dbReference type="EMBL" id="CAL1685156.1"/>
    </source>
</evidence>